<proteinExistence type="predicted"/>
<evidence type="ECO:0000256" key="1">
    <source>
        <dbReference type="SAM" id="MobiDB-lite"/>
    </source>
</evidence>
<feature type="region of interest" description="Disordered" evidence="1">
    <location>
        <begin position="1"/>
        <end position="23"/>
    </location>
</feature>
<accession>A0A414FTS8</accession>
<dbReference type="RefSeq" id="WP_118272391.1">
    <property type="nucleotide sequence ID" value="NZ_QSJI01000012.1"/>
</dbReference>
<comment type="caution">
    <text evidence="3">The sequence shown here is derived from an EMBL/GenBank/DDBJ whole genome shotgun (WGS) entry which is preliminary data.</text>
</comment>
<evidence type="ECO:0000313" key="3">
    <source>
        <dbReference type="EMBL" id="RHD54196.1"/>
    </source>
</evidence>
<dbReference type="EMBL" id="QSJI01000012">
    <property type="protein sequence ID" value="RHD54196.1"/>
    <property type="molecule type" value="Genomic_DNA"/>
</dbReference>
<name>A0A414FTS8_9ACTN</name>
<evidence type="ECO:0000259" key="2">
    <source>
        <dbReference type="Pfam" id="PF05272"/>
    </source>
</evidence>
<dbReference type="Pfam" id="PF05272">
    <property type="entry name" value="VapE-like_dom"/>
    <property type="match status" value="1"/>
</dbReference>
<dbReference type="PANTHER" id="PTHR34985">
    <property type="entry name" value="SLR0554 PROTEIN"/>
    <property type="match status" value="1"/>
</dbReference>
<protein>
    <recommendedName>
        <fullName evidence="2">Virulence-associated protein E-like domain-containing protein</fullName>
    </recommendedName>
</protein>
<dbReference type="Proteomes" id="UP000286050">
    <property type="component" value="Unassembled WGS sequence"/>
</dbReference>
<organism evidence="3 4">
    <name type="scientific">Collinsella intestinalis</name>
    <dbReference type="NCBI Taxonomy" id="147207"/>
    <lineage>
        <taxon>Bacteria</taxon>
        <taxon>Bacillati</taxon>
        <taxon>Actinomycetota</taxon>
        <taxon>Coriobacteriia</taxon>
        <taxon>Coriobacteriales</taxon>
        <taxon>Coriobacteriaceae</taxon>
        <taxon>Collinsella</taxon>
    </lineage>
</organism>
<sequence>MAVETTEQGGVAPAAERRSPTVHELVDAMEGIPLSLGYDELANEPVKTGPLPWDGGAGTRPWSQLDDAELFAHLQDGIGLRSEKDLDRAAVIYAHRHSFNPLTDLLGGIEWDGTERAGTLLATYLGAVDTPYTRAVELTFLCGAIARAHRPGCKFDLMPVLIGHGGIGKSTFVRRAALRDAYFTDSVYDLGNIKATGEVLRGKWLVELSELGGIKGRSLEAVKAGVTRQTDTFRVAYGKRSTDFPRRSVFVGTTNTIGFIAEKSSGARRFLPVLCGVNPAAKSVHSDEFARDARQAWAEVLTWMRSGDPRFSLMLSQEMELEAARQREGFLQEDPRVDAINAYLDANRDHLVCTREIADRALRVEPTQKLFLDVSDILSNQCPGWFFAGKRKCGGYGKQRAWEYRGA</sequence>
<dbReference type="AlphaFoldDB" id="A0A414FTS8"/>
<dbReference type="InterPro" id="IPR007936">
    <property type="entry name" value="VapE-like_dom"/>
</dbReference>
<gene>
    <name evidence="3" type="ORF">DW787_08015</name>
</gene>
<dbReference type="PANTHER" id="PTHR34985:SF1">
    <property type="entry name" value="SLR0554 PROTEIN"/>
    <property type="match status" value="1"/>
</dbReference>
<reference evidence="3 4" key="1">
    <citation type="submission" date="2018-08" db="EMBL/GenBank/DDBJ databases">
        <title>A genome reference for cultivated species of the human gut microbiota.</title>
        <authorList>
            <person name="Zou Y."/>
            <person name="Xue W."/>
            <person name="Luo G."/>
        </authorList>
    </citation>
    <scope>NUCLEOTIDE SEQUENCE [LARGE SCALE GENOMIC DNA]</scope>
    <source>
        <strain evidence="3 4">AM30-5LB</strain>
    </source>
</reference>
<evidence type="ECO:0000313" key="4">
    <source>
        <dbReference type="Proteomes" id="UP000286050"/>
    </source>
</evidence>
<feature type="domain" description="Virulence-associated protein E-like" evidence="2">
    <location>
        <begin position="108"/>
        <end position="328"/>
    </location>
</feature>